<name>A0A3A6V7W5_LEGPN</name>
<dbReference type="Proteomes" id="UP000277145">
    <property type="component" value="Unassembled WGS sequence"/>
</dbReference>
<protein>
    <submittedName>
        <fullName evidence="1">Superoxide dismutase</fullName>
    </submittedName>
</protein>
<evidence type="ECO:0000313" key="1">
    <source>
        <dbReference type="EMBL" id="RJY35103.1"/>
    </source>
</evidence>
<evidence type="ECO:0000313" key="2">
    <source>
        <dbReference type="Proteomes" id="UP000277145"/>
    </source>
</evidence>
<sequence>MLENKIVLINIIPDLFMSFPGIFQSPLIFLVLSKKNIYSTGFKKNSIFLG</sequence>
<proteinExistence type="predicted"/>
<accession>A0A3A6V7W5</accession>
<gene>
    <name evidence="1" type="ORF">D1H98_08545</name>
</gene>
<dbReference type="EMBL" id="QWDR01000001">
    <property type="protein sequence ID" value="RJY35103.1"/>
    <property type="molecule type" value="Genomic_DNA"/>
</dbReference>
<organism evidence="1 2">
    <name type="scientific">Legionella pneumophila subsp. pneumophila</name>
    <dbReference type="NCBI Taxonomy" id="91891"/>
    <lineage>
        <taxon>Bacteria</taxon>
        <taxon>Pseudomonadati</taxon>
        <taxon>Pseudomonadota</taxon>
        <taxon>Gammaproteobacteria</taxon>
        <taxon>Legionellales</taxon>
        <taxon>Legionellaceae</taxon>
        <taxon>Legionella</taxon>
    </lineage>
</organism>
<reference evidence="1 2" key="1">
    <citation type="submission" date="2018-08" db="EMBL/GenBank/DDBJ databases">
        <title>Genome Sequences of Legionella pneumophila subsp. pneumophila Isolates, Recovered from a Drinking Water System in a Large Builging.</title>
        <authorList>
            <person name="Gomez-Alvarez V."/>
            <person name="Boczek L."/>
            <person name="King D."/>
            <person name="Pemberton A."/>
            <person name="Pfaller S."/>
            <person name="Rodgers M."/>
            <person name="Santodomingo J."/>
            <person name="Revetta R."/>
        </authorList>
    </citation>
    <scope>NUCLEOTIDE SEQUENCE [LARGE SCALE GENOMIC DNA]</scope>
    <source>
        <strain evidence="1 2">L01C.1</strain>
    </source>
</reference>
<dbReference type="AlphaFoldDB" id="A0A3A6V7W5"/>
<comment type="caution">
    <text evidence="1">The sequence shown here is derived from an EMBL/GenBank/DDBJ whole genome shotgun (WGS) entry which is preliminary data.</text>
</comment>